<evidence type="ECO:0000313" key="3">
    <source>
        <dbReference type="EMBL" id="MFC5176570.1"/>
    </source>
</evidence>
<keyword evidence="2" id="KW-0472">Membrane</keyword>
<proteinExistence type="predicted"/>
<organism evidence="3 4">
    <name type="scientific">Nocardioides taihuensis</name>
    <dbReference type="NCBI Taxonomy" id="1835606"/>
    <lineage>
        <taxon>Bacteria</taxon>
        <taxon>Bacillati</taxon>
        <taxon>Actinomycetota</taxon>
        <taxon>Actinomycetes</taxon>
        <taxon>Propionibacteriales</taxon>
        <taxon>Nocardioidaceae</taxon>
        <taxon>Nocardioides</taxon>
    </lineage>
</organism>
<keyword evidence="2" id="KW-0812">Transmembrane</keyword>
<evidence type="ECO:0000313" key="4">
    <source>
        <dbReference type="Proteomes" id="UP001596087"/>
    </source>
</evidence>
<evidence type="ECO:0008006" key="5">
    <source>
        <dbReference type="Google" id="ProtNLM"/>
    </source>
</evidence>
<feature type="compositionally biased region" description="Basic residues" evidence="1">
    <location>
        <begin position="83"/>
        <end position="98"/>
    </location>
</feature>
<keyword evidence="4" id="KW-1185">Reference proteome</keyword>
<evidence type="ECO:0000256" key="2">
    <source>
        <dbReference type="SAM" id="Phobius"/>
    </source>
</evidence>
<feature type="transmembrane region" description="Helical" evidence="2">
    <location>
        <begin position="21"/>
        <end position="40"/>
    </location>
</feature>
<feature type="region of interest" description="Disordered" evidence="1">
    <location>
        <begin position="77"/>
        <end position="98"/>
    </location>
</feature>
<sequence>MARPVPRRRAAPSSGGPGWGNVLLDALLLLVVVGVGVGIAEALDWRSRSFRVLFFGVVLLGLVVGYAVMIAWNAAHEGDRSRRSARHARGRRAARHQH</sequence>
<feature type="transmembrane region" description="Helical" evidence="2">
    <location>
        <begin position="52"/>
        <end position="75"/>
    </location>
</feature>
<reference evidence="4" key="1">
    <citation type="journal article" date="2019" name="Int. J. Syst. Evol. Microbiol.">
        <title>The Global Catalogue of Microorganisms (GCM) 10K type strain sequencing project: providing services to taxonomists for standard genome sequencing and annotation.</title>
        <authorList>
            <consortium name="The Broad Institute Genomics Platform"/>
            <consortium name="The Broad Institute Genome Sequencing Center for Infectious Disease"/>
            <person name="Wu L."/>
            <person name="Ma J."/>
        </authorList>
    </citation>
    <scope>NUCLEOTIDE SEQUENCE [LARGE SCALE GENOMIC DNA]</scope>
    <source>
        <strain evidence="4">DFY41</strain>
    </source>
</reference>
<gene>
    <name evidence="3" type="ORF">ACFPGP_07790</name>
</gene>
<keyword evidence="2" id="KW-1133">Transmembrane helix</keyword>
<dbReference type="Proteomes" id="UP001596087">
    <property type="component" value="Unassembled WGS sequence"/>
</dbReference>
<dbReference type="RefSeq" id="WP_378589002.1">
    <property type="nucleotide sequence ID" value="NZ_JBHSKD010000008.1"/>
</dbReference>
<accession>A0ABW0BH53</accession>
<name>A0ABW0BH53_9ACTN</name>
<evidence type="ECO:0000256" key="1">
    <source>
        <dbReference type="SAM" id="MobiDB-lite"/>
    </source>
</evidence>
<protein>
    <recommendedName>
        <fullName evidence="5">AtpZ/AtpI family protein</fullName>
    </recommendedName>
</protein>
<comment type="caution">
    <text evidence="3">The sequence shown here is derived from an EMBL/GenBank/DDBJ whole genome shotgun (WGS) entry which is preliminary data.</text>
</comment>
<dbReference type="EMBL" id="JBHSKD010000008">
    <property type="protein sequence ID" value="MFC5176570.1"/>
    <property type="molecule type" value="Genomic_DNA"/>
</dbReference>